<dbReference type="Pfam" id="PF13676">
    <property type="entry name" value="TIR_2"/>
    <property type="match status" value="1"/>
</dbReference>
<feature type="transmembrane region" description="Helical" evidence="1">
    <location>
        <begin position="164"/>
        <end position="182"/>
    </location>
</feature>
<feature type="domain" description="TIR" evidence="2">
    <location>
        <begin position="1"/>
        <end position="136"/>
    </location>
</feature>
<keyword evidence="1" id="KW-1133">Transmembrane helix</keyword>
<keyword evidence="1" id="KW-0812">Transmembrane</keyword>
<protein>
    <submittedName>
        <fullName evidence="3">Toll/interleukin-1 receptor domain-containing protein</fullName>
    </submittedName>
</protein>
<evidence type="ECO:0000313" key="4">
    <source>
        <dbReference type="Proteomes" id="UP001234343"/>
    </source>
</evidence>
<keyword evidence="3" id="KW-0675">Receptor</keyword>
<proteinExistence type="predicted"/>
<keyword evidence="4" id="KW-1185">Reference proteome</keyword>
<dbReference type="PANTHER" id="PTHR43628:SF1">
    <property type="entry name" value="CHITIN SYNTHASE REGULATORY FACTOR 2-RELATED"/>
    <property type="match status" value="1"/>
</dbReference>
<gene>
    <name evidence="3" type="ORF">QTP81_10350</name>
</gene>
<dbReference type="Pfam" id="PF08238">
    <property type="entry name" value="Sel1"/>
    <property type="match status" value="4"/>
</dbReference>
<name>A0ABT7SXT0_9ALTE</name>
<dbReference type="SMART" id="SM00671">
    <property type="entry name" value="SEL1"/>
    <property type="match status" value="2"/>
</dbReference>
<dbReference type="InterPro" id="IPR052945">
    <property type="entry name" value="Mitotic_Regulator"/>
</dbReference>
<dbReference type="EMBL" id="JAUCBP010000007">
    <property type="protein sequence ID" value="MDM7860998.1"/>
    <property type="molecule type" value="Genomic_DNA"/>
</dbReference>
<dbReference type="RefSeq" id="WP_289365298.1">
    <property type="nucleotide sequence ID" value="NZ_JAUCBP010000007.1"/>
</dbReference>
<evidence type="ECO:0000256" key="1">
    <source>
        <dbReference type="SAM" id="Phobius"/>
    </source>
</evidence>
<dbReference type="Proteomes" id="UP001234343">
    <property type="component" value="Unassembled WGS sequence"/>
</dbReference>
<dbReference type="Gene3D" id="3.40.50.10140">
    <property type="entry name" value="Toll/interleukin-1 receptor homology (TIR) domain"/>
    <property type="match status" value="1"/>
</dbReference>
<sequence length="400" mass="45159">MPHQVFISYSSHDRLVADAICSKIEEANIDCWIAPRNVRPGSDWGESIIDGIEASRIFVLIFSGHSNNSNQVKREVERAASKGLIILPFRINDVKPTRSMEYFISTSHWLDAITEPLDSHINILVGHIKSLLNDKLEPVVVETIETKPISNSQKKPIISLKKSFLFTLVSVIAVVAYVMYPISFTDENHSMTDVSDSQEVNLPLTLQCEQKLSNGPLQEASILNGYAYEQSEEAKVFCKALLDSAPTNPTNIRLYARSLVASANYERAIAFFIQAADLGDDYSSLVMGYYYLLWREADRQRGIAYMEKAAATMPLALLELGLTYELGRLATPNYEKAVYYYQLAANQNLAEGFFRLAQMYQFGLGVEKDLSTARDYYRKAIVENHEMAEEALNELSKRKY</sequence>
<evidence type="ECO:0000259" key="2">
    <source>
        <dbReference type="PROSITE" id="PS50104"/>
    </source>
</evidence>
<comment type="caution">
    <text evidence="3">The sequence shown here is derived from an EMBL/GenBank/DDBJ whole genome shotgun (WGS) entry which is preliminary data.</text>
</comment>
<organism evidence="3 4">
    <name type="scientific">Alteromonas arenosi</name>
    <dbReference type="NCBI Taxonomy" id="3055817"/>
    <lineage>
        <taxon>Bacteria</taxon>
        <taxon>Pseudomonadati</taxon>
        <taxon>Pseudomonadota</taxon>
        <taxon>Gammaproteobacteria</taxon>
        <taxon>Alteromonadales</taxon>
        <taxon>Alteromonadaceae</taxon>
        <taxon>Alteromonas/Salinimonas group</taxon>
        <taxon>Alteromonas</taxon>
    </lineage>
</organism>
<dbReference type="SUPFAM" id="SSF81901">
    <property type="entry name" value="HCP-like"/>
    <property type="match status" value="1"/>
</dbReference>
<dbReference type="InterPro" id="IPR035897">
    <property type="entry name" value="Toll_tir_struct_dom_sf"/>
</dbReference>
<accession>A0ABT7SXT0</accession>
<reference evidence="3 4" key="1">
    <citation type="submission" date="2023-06" db="EMBL/GenBank/DDBJ databases">
        <title>Alteromonas sp. ASW11-36 isolated from intertidal sand.</title>
        <authorList>
            <person name="Li Y."/>
        </authorList>
    </citation>
    <scope>NUCLEOTIDE SEQUENCE [LARGE SCALE GENOMIC DNA]</scope>
    <source>
        <strain evidence="3 4">ASW11-36</strain>
    </source>
</reference>
<dbReference type="Gene3D" id="1.25.40.10">
    <property type="entry name" value="Tetratricopeptide repeat domain"/>
    <property type="match status" value="1"/>
</dbReference>
<dbReference type="PANTHER" id="PTHR43628">
    <property type="entry name" value="ACTIVATOR OF C KINASE PROTEIN 1-RELATED"/>
    <property type="match status" value="1"/>
</dbReference>
<dbReference type="SUPFAM" id="SSF52200">
    <property type="entry name" value="Toll/Interleukin receptor TIR domain"/>
    <property type="match status" value="1"/>
</dbReference>
<dbReference type="InterPro" id="IPR011990">
    <property type="entry name" value="TPR-like_helical_dom_sf"/>
</dbReference>
<keyword evidence="1" id="KW-0472">Membrane</keyword>
<evidence type="ECO:0000313" key="3">
    <source>
        <dbReference type="EMBL" id="MDM7860998.1"/>
    </source>
</evidence>
<dbReference type="PROSITE" id="PS50104">
    <property type="entry name" value="TIR"/>
    <property type="match status" value="1"/>
</dbReference>
<dbReference type="InterPro" id="IPR000157">
    <property type="entry name" value="TIR_dom"/>
</dbReference>
<dbReference type="InterPro" id="IPR006597">
    <property type="entry name" value="Sel1-like"/>
</dbReference>